<organism evidence="2 3">
    <name type="scientific">Favolaschia claudopus</name>
    <dbReference type="NCBI Taxonomy" id="2862362"/>
    <lineage>
        <taxon>Eukaryota</taxon>
        <taxon>Fungi</taxon>
        <taxon>Dikarya</taxon>
        <taxon>Basidiomycota</taxon>
        <taxon>Agaricomycotina</taxon>
        <taxon>Agaricomycetes</taxon>
        <taxon>Agaricomycetidae</taxon>
        <taxon>Agaricales</taxon>
        <taxon>Marasmiineae</taxon>
        <taxon>Mycenaceae</taxon>
        <taxon>Favolaschia</taxon>
    </lineage>
</organism>
<accession>A0AAV9Z136</accession>
<feature type="region of interest" description="Disordered" evidence="1">
    <location>
        <begin position="277"/>
        <end position="299"/>
    </location>
</feature>
<dbReference type="EMBL" id="JAWWNJ010000252">
    <property type="protein sequence ID" value="KAK6966883.1"/>
    <property type="molecule type" value="Genomic_DNA"/>
</dbReference>
<dbReference type="Proteomes" id="UP001362999">
    <property type="component" value="Unassembled WGS sequence"/>
</dbReference>
<comment type="caution">
    <text evidence="2">The sequence shown here is derived from an EMBL/GenBank/DDBJ whole genome shotgun (WGS) entry which is preliminary data.</text>
</comment>
<dbReference type="AlphaFoldDB" id="A0AAV9Z136"/>
<sequence length="333" mass="35953">MPGREREDDQKEDYGRENVGGEKGNGNVMTVEVDLLSPVHADSQKHSRTHDKNNDNTDFPCLSHPSTRAFSSTAVAHTKTLHRRSSINIISAVPKCTRAGHASDANRNSLLASQQGESIALVSVEGAGGGVLRSGSPVISPASASSSSTVAVVDTDRHYPIDNNPAFPGKRIFRNETGYFHSDDAKLRVWAVATAKGNADIDHCPVSTHFKKDQTLRVHNALPVAAAAVPQTPTQPAGNETVQLLLQALMGGGHAPYAFPPHPAFYAHQYPPPPPPPYGAYPPSHAHAPPPPPAAPAHPESIELPREISLDEFCTRYKMNEYTVYKQNLKNRL</sequence>
<feature type="compositionally biased region" description="Basic and acidic residues" evidence="1">
    <location>
        <begin position="1"/>
        <end position="20"/>
    </location>
</feature>
<evidence type="ECO:0000313" key="3">
    <source>
        <dbReference type="Proteomes" id="UP001362999"/>
    </source>
</evidence>
<name>A0AAV9Z136_9AGAR</name>
<reference evidence="2 3" key="1">
    <citation type="journal article" date="2024" name="J Genomics">
        <title>Draft genome sequencing and assembly of Favolaschia claudopus CIRM-BRFM 2984 isolated from oak limbs.</title>
        <authorList>
            <person name="Navarro D."/>
            <person name="Drula E."/>
            <person name="Chaduli D."/>
            <person name="Cazenave R."/>
            <person name="Ahrendt S."/>
            <person name="Wang J."/>
            <person name="Lipzen A."/>
            <person name="Daum C."/>
            <person name="Barry K."/>
            <person name="Grigoriev I.V."/>
            <person name="Favel A."/>
            <person name="Rosso M.N."/>
            <person name="Martin F."/>
        </authorList>
    </citation>
    <scope>NUCLEOTIDE SEQUENCE [LARGE SCALE GENOMIC DNA]</scope>
    <source>
        <strain evidence="2 3">CIRM-BRFM 2984</strain>
    </source>
</reference>
<evidence type="ECO:0000256" key="1">
    <source>
        <dbReference type="SAM" id="MobiDB-lite"/>
    </source>
</evidence>
<keyword evidence="3" id="KW-1185">Reference proteome</keyword>
<feature type="compositionally biased region" description="Basic and acidic residues" evidence="1">
    <location>
        <begin position="42"/>
        <end position="55"/>
    </location>
</feature>
<protein>
    <submittedName>
        <fullName evidence="2">Uncharacterized protein</fullName>
    </submittedName>
</protein>
<feature type="region of interest" description="Disordered" evidence="1">
    <location>
        <begin position="1"/>
        <end position="60"/>
    </location>
</feature>
<proteinExistence type="predicted"/>
<gene>
    <name evidence="2" type="ORF">R3P38DRAFT_3245193</name>
</gene>
<evidence type="ECO:0000313" key="2">
    <source>
        <dbReference type="EMBL" id="KAK6966883.1"/>
    </source>
</evidence>